<dbReference type="EMBL" id="BTSY01000007">
    <property type="protein sequence ID" value="GMT35641.1"/>
    <property type="molecule type" value="Genomic_DNA"/>
</dbReference>
<dbReference type="SUPFAM" id="SSF52266">
    <property type="entry name" value="SGNH hydrolase"/>
    <property type="match status" value="1"/>
</dbReference>
<keyword evidence="4" id="KW-1185">Reference proteome</keyword>
<dbReference type="InterPro" id="IPR013830">
    <property type="entry name" value="SGNH_hydro"/>
</dbReference>
<comment type="similarity">
    <text evidence="1">Belongs to the 'GDSL' lipolytic enzyme family. Platelet-activating factor acetylhydrolase IB beta/gamma subunits subfamily.</text>
</comment>
<feature type="domain" description="SGNH hydrolase-type esterase" evidence="2">
    <location>
        <begin position="56"/>
        <end position="195"/>
    </location>
</feature>
<protein>
    <recommendedName>
        <fullName evidence="2">SGNH hydrolase-type esterase domain-containing protein</fullName>
    </recommendedName>
</protein>
<proteinExistence type="inferred from homology"/>
<name>A0AAV5WTP6_9BILA</name>
<dbReference type="PANTHER" id="PTHR11852:SF0">
    <property type="entry name" value="PLATELET-ACTIVATING FACTOR ACETYLHYDROLASE IB SUBUNIT BETA HOMOLOG"/>
    <property type="match status" value="1"/>
</dbReference>
<evidence type="ECO:0000256" key="1">
    <source>
        <dbReference type="ARBA" id="ARBA00038184"/>
    </source>
</evidence>
<evidence type="ECO:0000313" key="3">
    <source>
        <dbReference type="EMBL" id="GMT35641.1"/>
    </source>
</evidence>
<dbReference type="InterPro" id="IPR036514">
    <property type="entry name" value="SGNH_hydro_sf"/>
</dbReference>
<accession>A0AAV5WTP6</accession>
<evidence type="ECO:0000259" key="2">
    <source>
        <dbReference type="Pfam" id="PF13472"/>
    </source>
</evidence>
<dbReference type="Gene3D" id="3.40.50.1110">
    <property type="entry name" value="SGNH hydrolase"/>
    <property type="match status" value="1"/>
</dbReference>
<gene>
    <name evidence="3" type="ORF">PFISCL1PPCAC_26938</name>
</gene>
<sequence length="210" mass="23572">FMGIPPERATDDRWKDLHVHFVSEARDREADVLIIGDDHIALLEQSNFYRDHLAALHCLVFGMMGDTVDLVDWRVTNGEIERIPAKQAVLISVGHNDDRVSSPDEFLSKVVKLVDSVTSRLPQSSIFVMKLIPSGRSASCPSRKWIEEVNSQLESRLGASATVIDIDTSLINSEGLLDRHLLFDFFHLSQEGYARVFDNVLLALSECLNP</sequence>
<feature type="non-terminal residue" evidence="3">
    <location>
        <position position="1"/>
    </location>
</feature>
<dbReference type="AlphaFoldDB" id="A0AAV5WTP6"/>
<dbReference type="PANTHER" id="PTHR11852">
    <property type="entry name" value="PLATELET-ACTIVATING FACTOR ACETYLHYDROLASE"/>
    <property type="match status" value="1"/>
</dbReference>
<reference evidence="3" key="1">
    <citation type="submission" date="2023-10" db="EMBL/GenBank/DDBJ databases">
        <title>Genome assembly of Pristionchus species.</title>
        <authorList>
            <person name="Yoshida K."/>
            <person name="Sommer R.J."/>
        </authorList>
    </citation>
    <scope>NUCLEOTIDE SEQUENCE</scope>
    <source>
        <strain evidence="3">RS5133</strain>
    </source>
</reference>
<dbReference type="Proteomes" id="UP001432322">
    <property type="component" value="Unassembled WGS sequence"/>
</dbReference>
<dbReference type="Pfam" id="PF13472">
    <property type="entry name" value="Lipase_GDSL_2"/>
    <property type="match status" value="1"/>
</dbReference>
<comment type="caution">
    <text evidence="3">The sequence shown here is derived from an EMBL/GenBank/DDBJ whole genome shotgun (WGS) entry which is preliminary data.</text>
</comment>
<evidence type="ECO:0000313" key="4">
    <source>
        <dbReference type="Proteomes" id="UP001432322"/>
    </source>
</evidence>
<organism evidence="3 4">
    <name type="scientific">Pristionchus fissidentatus</name>
    <dbReference type="NCBI Taxonomy" id="1538716"/>
    <lineage>
        <taxon>Eukaryota</taxon>
        <taxon>Metazoa</taxon>
        <taxon>Ecdysozoa</taxon>
        <taxon>Nematoda</taxon>
        <taxon>Chromadorea</taxon>
        <taxon>Rhabditida</taxon>
        <taxon>Rhabditina</taxon>
        <taxon>Diplogasteromorpha</taxon>
        <taxon>Diplogasteroidea</taxon>
        <taxon>Neodiplogasteridae</taxon>
        <taxon>Pristionchus</taxon>
    </lineage>
</organism>